<dbReference type="GO" id="GO:1990904">
    <property type="term" value="C:ribonucleoprotein complex"/>
    <property type="evidence" value="ECO:0007669"/>
    <property type="project" value="UniProtKB-KW"/>
</dbReference>
<dbReference type="PANTHER" id="PTHR14202:SF0">
    <property type="entry name" value="RNA-BINDING PROTEIN RO60"/>
    <property type="match status" value="1"/>
</dbReference>
<comment type="subcellular location">
    <subcellularLocation>
        <location evidence="1">Cytoplasm</location>
    </subcellularLocation>
</comment>
<dbReference type="InterPro" id="IPR037214">
    <property type="entry name" value="TROVE_dom_sf"/>
</dbReference>
<evidence type="ECO:0000313" key="8">
    <source>
        <dbReference type="EMBL" id="TDR40374.1"/>
    </source>
</evidence>
<evidence type="ECO:0000256" key="3">
    <source>
        <dbReference type="ARBA" id="ARBA00022490"/>
    </source>
</evidence>
<dbReference type="InterPro" id="IPR036465">
    <property type="entry name" value="vWFA_dom_sf"/>
</dbReference>
<keyword evidence="4" id="KW-0479">Metal-binding</keyword>
<dbReference type="InterPro" id="IPR056800">
    <property type="entry name" value="vWA_Ro60"/>
</dbReference>
<dbReference type="SUPFAM" id="SSF140864">
    <property type="entry name" value="TROVE domain-like"/>
    <property type="match status" value="1"/>
</dbReference>
<evidence type="ECO:0000256" key="6">
    <source>
        <dbReference type="ARBA" id="ARBA00023274"/>
    </source>
</evidence>
<dbReference type="RefSeq" id="WP_133820325.1">
    <property type="nucleotide sequence ID" value="NZ_SNZH01000013.1"/>
</dbReference>
<evidence type="ECO:0000256" key="2">
    <source>
        <dbReference type="ARBA" id="ARBA00007814"/>
    </source>
</evidence>
<dbReference type="AlphaFoldDB" id="A0A4R6YRA5"/>
<organism evidence="8 9">
    <name type="scientific">Tahibacter aquaticus</name>
    <dbReference type="NCBI Taxonomy" id="520092"/>
    <lineage>
        <taxon>Bacteria</taxon>
        <taxon>Pseudomonadati</taxon>
        <taxon>Pseudomonadota</taxon>
        <taxon>Gammaproteobacteria</taxon>
        <taxon>Lysobacterales</taxon>
        <taxon>Rhodanobacteraceae</taxon>
        <taxon>Tahibacter</taxon>
    </lineage>
</organism>
<dbReference type="GO" id="GO:0003723">
    <property type="term" value="F:RNA binding"/>
    <property type="evidence" value="ECO:0007669"/>
    <property type="project" value="UniProtKB-KW"/>
</dbReference>
<dbReference type="PANTHER" id="PTHR14202">
    <property type="entry name" value="60 KDA RIBONUCLEOPROTEIN SSA/RO"/>
    <property type="match status" value="1"/>
</dbReference>
<dbReference type="GO" id="GO:0046872">
    <property type="term" value="F:metal ion binding"/>
    <property type="evidence" value="ECO:0007669"/>
    <property type="project" value="UniProtKB-KW"/>
</dbReference>
<dbReference type="Proteomes" id="UP000295293">
    <property type="component" value="Unassembled WGS sequence"/>
</dbReference>
<evidence type="ECO:0000313" key="9">
    <source>
        <dbReference type="Proteomes" id="UP000295293"/>
    </source>
</evidence>
<reference evidence="8 9" key="1">
    <citation type="submission" date="2019-03" db="EMBL/GenBank/DDBJ databases">
        <title>Genomic Encyclopedia of Type Strains, Phase IV (KMG-IV): sequencing the most valuable type-strain genomes for metagenomic binning, comparative biology and taxonomic classification.</title>
        <authorList>
            <person name="Goeker M."/>
        </authorList>
    </citation>
    <scope>NUCLEOTIDE SEQUENCE [LARGE SCALE GENOMIC DNA]</scope>
    <source>
        <strain evidence="8 9">DSM 21667</strain>
    </source>
</reference>
<accession>A0A4R6YRA5</accession>
<keyword evidence="3" id="KW-0963">Cytoplasm</keyword>
<dbReference type="InterPro" id="IPR008858">
    <property type="entry name" value="TROVE_dom"/>
</dbReference>
<dbReference type="EMBL" id="SNZH01000013">
    <property type="protein sequence ID" value="TDR40374.1"/>
    <property type="molecule type" value="Genomic_DNA"/>
</dbReference>
<dbReference type="SUPFAM" id="SSF53300">
    <property type="entry name" value="vWA-like"/>
    <property type="match status" value="1"/>
</dbReference>
<evidence type="ECO:0000259" key="7">
    <source>
        <dbReference type="PROSITE" id="PS50988"/>
    </source>
</evidence>
<name>A0A4R6YRA5_9GAMM</name>
<dbReference type="Pfam" id="PF25045">
    <property type="entry name" value="vWA_Ro60"/>
    <property type="match status" value="1"/>
</dbReference>
<dbReference type="GO" id="GO:0005737">
    <property type="term" value="C:cytoplasm"/>
    <property type="evidence" value="ECO:0007669"/>
    <property type="project" value="UniProtKB-SubCell"/>
</dbReference>
<keyword evidence="5" id="KW-0694">RNA-binding</keyword>
<evidence type="ECO:0000256" key="5">
    <source>
        <dbReference type="ARBA" id="ARBA00022884"/>
    </source>
</evidence>
<comment type="similarity">
    <text evidence="2">Belongs to the Ro 60 kDa family.</text>
</comment>
<gene>
    <name evidence="8" type="ORF">DFR29_11374</name>
</gene>
<proteinExistence type="inferred from homology"/>
<dbReference type="OrthoDB" id="208855at2"/>
<sequence>MANFQLFQSQRGKQVPAANARNEAGGLAYQRTPQGALALYAATGCLNGTIYADAQTQLEKVLELCGKVPAEFIAKTAVYARQRGHMKDMPALLLAWLAQHDGALCVQVFERVVDNGRMLRNFVQIVRSGTIGRKSLGSRPKRLVKQWLERADVNQILHAAIGQQPSLADIVRMVHPKPADAQREALYAWLIGKPHDAANLPELVQRFEAFKRGEGQGEVPELNFQYLTALPLDTQQWKAIARRASWQTKRMNLNTFLRHGVFGDAALTKEIAAGLSDAAQVRKARVFPYQLLGAWNAASADMPQAIRDALQDAMEIATENTPALPGNVVVAIDVSGSMHSPVTGHRKGATSALRCVDVAALVAACIKRRNPAARILPFDTEVRSTVINARDSVITQARQLAALCGGGTRVSAPVQKLNQEGARVDTLVIVSDNESWADTRRGNGTATMREWHALKVRCPNAKLVCIDLQPYATSQTGTSADVLHIAGFSDAVFDLLADAANGERDWLQRIAAVKL</sequence>
<dbReference type="PROSITE" id="PS50988">
    <property type="entry name" value="TROVE"/>
    <property type="match status" value="1"/>
</dbReference>
<dbReference type="InterPro" id="IPR040322">
    <property type="entry name" value="TROVE2"/>
</dbReference>
<evidence type="ECO:0000256" key="4">
    <source>
        <dbReference type="ARBA" id="ARBA00022723"/>
    </source>
</evidence>
<keyword evidence="9" id="KW-1185">Reference proteome</keyword>
<dbReference type="Gene3D" id="3.40.50.410">
    <property type="entry name" value="von Willebrand factor, type A domain"/>
    <property type="match status" value="1"/>
</dbReference>
<comment type="caution">
    <text evidence="8">The sequence shown here is derived from an EMBL/GenBank/DDBJ whole genome shotgun (WGS) entry which is preliminary data.</text>
</comment>
<feature type="domain" description="TROVE" evidence="7">
    <location>
        <begin position="20"/>
        <end position="326"/>
    </location>
</feature>
<keyword evidence="6" id="KW-0687">Ribonucleoprotein</keyword>
<protein>
    <submittedName>
        <fullName evidence="8">VWA domain containing CoxE-like protein</fullName>
    </submittedName>
</protein>
<evidence type="ECO:0000256" key="1">
    <source>
        <dbReference type="ARBA" id="ARBA00004496"/>
    </source>
</evidence>